<dbReference type="HOGENOM" id="CLU_010688_0_1_6"/>
<dbReference type="InterPro" id="IPR022385">
    <property type="entry name" value="Rhs_assc_core"/>
</dbReference>
<name>A0A077QGB3_XENBV</name>
<dbReference type="PANTHER" id="PTHR32305">
    <property type="match status" value="1"/>
</dbReference>
<dbReference type="Proteomes" id="UP000028480">
    <property type="component" value="Unassembled WGS sequence"/>
</dbReference>
<dbReference type="AlphaFoldDB" id="A0A077QGB3"/>
<dbReference type="RefSeq" id="WP_051875221.1">
    <property type="nucleotide sequence ID" value="NZ_CAWLWA010000137.1"/>
</dbReference>
<sequence>MSHPDYTLYTKTPTVMVLDNRGQTVRDIHYHRHPDTPQTTDKRITRHQFNAFGQRIQSIDPRLFELQQTDATVKPNFAYFHVLTGEVLRTDSVDAGSNVSLDDIANRPMLNVNATNVIQTRQYEDSTLPGRLLSITEQPKEGASRITERFVWAGNSPSEQSQNLAGTYTRHYDTAGLNLTNSISLTNVPLSVSRQLLKDDVNADWQGNDESAWNALLSPEVFTTTMTTDATGTLLTQTDAKGNRQRMAYDVAGLLRGSWLTLKGQTEQVILKSQTYSAAGQKLREEHGNGLVTTYRYEAETQRLIGIKTERPAGHAAGTKVLLDLRYDYDPVGNVLSVVNDAEATRFWRNQKVDATNTYTYDSLYQLVVATGRELANIGQQNTSLPHPVIPLPTDNSSYTHYTRNYIYDEGGNLTQIRHSAPISNNNYTTDITVSNRSNRAVLNTLTKDPAQVDTLFDKGGHQLQLLPGQPLIWTGRGELQQVTPVSRGDQSDKETYRYDADSQRIVKVSTQQTGSGSQMQQVIYLPGLELRTTQSGSTLKEALHTITVGEAGRAQVRVLHWENGQPDGINNDQIRYSYDNLIGSSNLEVNSAGRVISQEEYYPYGGTSVWTAKNQTEADYKTIRYSGKERDATGLYYYGYRYYQSWTGRWLSADPAGTVDGLNLFRMVRNNPITWEDSDGRMPKRKREPEFENIEGVEFRLTLSKRRSTVEVKDDKGYLVSGDRTVKDLKTSALLLPEELFEKVPGSSNNITQFRLKEDIPKSCISATEYIIDRLHGRKESSFNYAAEAQGEERSDKVFIQPEFKTHTGGHFSFNASDDDFAANKGGQLPLDSKQIKDIDDTPVPNIGEGLMLAETRGNKQFKGSYPFHFMAVLGTIVGQDQQRKAAIISDVSEPPRDEGAQLPRVGNLALRIISSNSEVRDHDYTVERYRLGRVVAQPRAAS</sequence>
<organism evidence="1 2">
    <name type="scientific">Xenorhabdus bovienii str. Intermedium</name>
    <dbReference type="NCBI Taxonomy" id="1379677"/>
    <lineage>
        <taxon>Bacteria</taxon>
        <taxon>Pseudomonadati</taxon>
        <taxon>Pseudomonadota</taxon>
        <taxon>Gammaproteobacteria</taxon>
        <taxon>Enterobacterales</taxon>
        <taxon>Morganellaceae</taxon>
        <taxon>Xenorhabdus</taxon>
    </lineage>
</organism>
<dbReference type="InterPro" id="IPR041508">
    <property type="entry name" value="TcC-like_repeat"/>
</dbReference>
<comment type="caution">
    <text evidence="1">The sequence shown here is derived from an EMBL/GenBank/DDBJ whole genome shotgun (WGS) entry which is preliminary data.</text>
</comment>
<dbReference type="NCBIfam" id="TIGR03696">
    <property type="entry name" value="Rhs_assc_core"/>
    <property type="match status" value="1"/>
</dbReference>
<dbReference type="PANTHER" id="PTHR32305:SF15">
    <property type="entry name" value="PROTEIN RHSA-RELATED"/>
    <property type="match status" value="1"/>
</dbReference>
<evidence type="ECO:0000313" key="2">
    <source>
        <dbReference type="Proteomes" id="UP000028480"/>
    </source>
</evidence>
<reference evidence="1" key="1">
    <citation type="submission" date="2013-07" db="EMBL/GenBank/DDBJ databases">
        <title>Sub-species coevolution in mutualistic symbiosis.</title>
        <authorList>
            <person name="Murfin K."/>
            <person name="Klassen J."/>
            <person name="Lee M."/>
            <person name="Forst S."/>
            <person name="Stock P."/>
            <person name="Goodrich-Blair H."/>
        </authorList>
    </citation>
    <scope>NUCLEOTIDE SEQUENCE [LARGE SCALE GENOMIC DNA]</scope>
    <source>
        <strain evidence="1">Intermedium</strain>
    </source>
</reference>
<evidence type="ECO:0000313" key="1">
    <source>
        <dbReference type="EMBL" id="CDH32100.1"/>
    </source>
</evidence>
<dbReference type="Pfam" id="PF18807">
    <property type="entry name" value="TTc_toxin_rep"/>
    <property type="match status" value="1"/>
</dbReference>
<gene>
    <name evidence="1" type="primary">TccC</name>
    <name evidence="1" type="ORF">XBI1_1870066</name>
</gene>
<dbReference type="InterPro" id="IPR050708">
    <property type="entry name" value="T6SS_VgrG/RHS"/>
</dbReference>
<protein>
    <submittedName>
        <fullName evidence="1">TccC4</fullName>
    </submittedName>
</protein>
<dbReference type="Gene3D" id="2.180.10.10">
    <property type="entry name" value="RHS repeat-associated core"/>
    <property type="match status" value="1"/>
</dbReference>
<proteinExistence type="predicted"/>
<accession>A0A077QGB3</accession>
<dbReference type="EMBL" id="CBTB010000098">
    <property type="protein sequence ID" value="CDH32100.1"/>
    <property type="molecule type" value="Genomic_DNA"/>
</dbReference>